<feature type="transmembrane region" description="Helical" evidence="1">
    <location>
        <begin position="350"/>
        <end position="370"/>
    </location>
</feature>
<feature type="transmembrane region" description="Helical" evidence="1">
    <location>
        <begin position="236"/>
        <end position="256"/>
    </location>
</feature>
<feature type="transmembrane region" description="Helical" evidence="1">
    <location>
        <begin position="148"/>
        <end position="174"/>
    </location>
</feature>
<feature type="transmembrane region" description="Helical" evidence="1">
    <location>
        <begin position="457"/>
        <end position="473"/>
    </location>
</feature>
<dbReference type="Pfam" id="PF09586">
    <property type="entry name" value="YfhO"/>
    <property type="match status" value="1"/>
</dbReference>
<accession>A0A1G9XNY4</accession>
<feature type="transmembrane region" description="Helical" evidence="1">
    <location>
        <begin position="12"/>
        <end position="34"/>
    </location>
</feature>
<feature type="transmembrane region" description="Helical" evidence="1">
    <location>
        <begin position="919"/>
        <end position="952"/>
    </location>
</feature>
<feature type="transmembrane region" description="Helical" evidence="1">
    <location>
        <begin position="293"/>
        <end position="310"/>
    </location>
</feature>
<evidence type="ECO:0000256" key="1">
    <source>
        <dbReference type="SAM" id="Phobius"/>
    </source>
</evidence>
<dbReference type="PANTHER" id="PTHR38454">
    <property type="entry name" value="INTEGRAL MEMBRANE PROTEIN-RELATED"/>
    <property type="match status" value="1"/>
</dbReference>
<dbReference type="RefSeq" id="WP_074521671.1">
    <property type="nucleotide sequence ID" value="NZ_FNHZ01000004.1"/>
</dbReference>
<dbReference type="Proteomes" id="UP000187651">
    <property type="component" value="Unassembled WGS sequence"/>
</dbReference>
<keyword evidence="1" id="KW-0472">Membrane</keyword>
<name>A0A1G9XNY4_9FIRM</name>
<evidence type="ECO:0000313" key="2">
    <source>
        <dbReference type="EMBL" id="SDM98507.1"/>
    </source>
</evidence>
<dbReference type="PANTHER" id="PTHR38454:SF1">
    <property type="entry name" value="INTEGRAL MEMBRANE PROTEIN"/>
    <property type="match status" value="1"/>
</dbReference>
<feature type="transmembrane region" description="Helical" evidence="1">
    <location>
        <begin position="79"/>
        <end position="98"/>
    </location>
</feature>
<dbReference type="AlphaFoldDB" id="A0A1G9XNY4"/>
<dbReference type="InterPro" id="IPR018580">
    <property type="entry name" value="Uncharacterised_YfhO"/>
</dbReference>
<feature type="transmembrane region" description="Helical" evidence="1">
    <location>
        <begin position="398"/>
        <end position="418"/>
    </location>
</feature>
<feature type="transmembrane region" description="Helical" evidence="1">
    <location>
        <begin position="186"/>
        <end position="216"/>
    </location>
</feature>
<protein>
    <submittedName>
        <fullName evidence="2">Uncharacterized membrane protein YfhO</fullName>
    </submittedName>
</protein>
<organism evidence="2 3">
    <name type="scientific">Lachnospira pectinoschiza</name>
    <dbReference type="NCBI Taxonomy" id="28052"/>
    <lineage>
        <taxon>Bacteria</taxon>
        <taxon>Bacillati</taxon>
        <taxon>Bacillota</taxon>
        <taxon>Clostridia</taxon>
        <taxon>Lachnospirales</taxon>
        <taxon>Lachnospiraceae</taxon>
        <taxon>Lachnospira</taxon>
    </lineage>
</organism>
<keyword evidence="1" id="KW-0812">Transmembrane</keyword>
<dbReference type="EMBL" id="FNHZ01000004">
    <property type="protein sequence ID" value="SDM98507.1"/>
    <property type="molecule type" value="Genomic_DNA"/>
</dbReference>
<proteinExistence type="predicted"/>
<feature type="transmembrane region" description="Helical" evidence="1">
    <location>
        <begin position="878"/>
        <end position="898"/>
    </location>
</feature>
<dbReference type="OrthoDB" id="9815466at2"/>
<reference evidence="3" key="1">
    <citation type="submission" date="2016-10" db="EMBL/GenBank/DDBJ databases">
        <authorList>
            <person name="Varghese N."/>
            <person name="Submissions S."/>
        </authorList>
    </citation>
    <scope>NUCLEOTIDE SEQUENCE [LARGE SCALE GENOMIC DNA]</scope>
    <source>
        <strain evidence="3">M83</strain>
    </source>
</reference>
<sequence length="958" mass="107458">MKKNRLGSLIKEFSIPGLITLITLLVVFLLKGIWPLGQNRIDFFDNMQQVAPLYAHLWDFMHGKASIWFDWYTGYGTNVSMSISAFSMLSPFNILLYFCPRDYILEFISILTLVKLTFASVAMYGYLYVSFKNLDRKAKVALSVLYSFGGYVIVYASCFTPWMDIVAIFPLLMMAYDRLFYTGKKLFYTIMVAIMFIINYYLGAMSLIYILLVGGIRMFATGDRKAWKKKTLNTGLGTAGGLALSCFVLIPVFMQLSTSQRGGSSESLISQYLGWIVKPVATSISLGIIERSIMIFGLSFCFVFVIAAMIREKKNSKSFKESLGMLILVLAPVVSEGVNLMWHFGSYNGYTLRNGFIIAFTMIILTAKYLEIHMQDSYENASRKPLINDDKLSNKERIISCFLIAFVCIGFALLYNKAGSLGEMAGFIFVNAVFVIFLLIYIFMLIKSKKGLNLKRVISFMIVEVFLGVYAFTGPPKFYSYAAYQYGDYVQLAVEADNNLEIEESATDRIVNPDISLNANYPLILRRGATSSFTAALLENTQDYSRNFGYSKYFLWLLDSGGTVFTNALFHVTEAVNQLDLDNYLYTLERQEGDFKLYSCNYTLPFAMTINKSILDEGLANYGDATNWDRGAHGDWIDLHNIFYSAMVNDSEATLVKRYEDEAEISKTDTVLSASYSYYINGTQALYIGLDTNNDDNDANSSMLYEDLTVYVNGEAVNASTLGDLENVSTPDNYNNGLLYLGTFADEDVEIVVECKDIDNYERLITTVGGVDLGKLGELCDSYNNNTEYEVSYDNSSLTLTYNNYYTESESDDSDGSVSSDCYIIMPVIYNSDNWSVTINGKSVEADNVFGLFTGVNLEEGNNTITLEFKAKGTTPGLLISIIALIIIVAGSLYGYFTKKGKLKRVALFGVCEKILSRIAVWVYGAIFVLMTIFMFAIPIVTSVFANLIQIFKGLMNL</sequence>
<gene>
    <name evidence="2" type="ORF">SAMN05216544_1582</name>
</gene>
<evidence type="ECO:0000313" key="3">
    <source>
        <dbReference type="Proteomes" id="UP000187651"/>
    </source>
</evidence>
<keyword evidence="3" id="KW-1185">Reference proteome</keyword>
<keyword evidence="1" id="KW-1133">Transmembrane helix</keyword>
<feature type="transmembrane region" description="Helical" evidence="1">
    <location>
        <begin position="322"/>
        <end position="344"/>
    </location>
</feature>
<feature type="transmembrane region" description="Helical" evidence="1">
    <location>
        <begin position="424"/>
        <end position="445"/>
    </location>
</feature>
<feature type="transmembrane region" description="Helical" evidence="1">
    <location>
        <begin position="105"/>
        <end position="128"/>
    </location>
</feature>